<evidence type="ECO:0000313" key="7">
    <source>
        <dbReference type="Proteomes" id="UP000321746"/>
    </source>
</evidence>
<accession>A0A511XPK4</accession>
<evidence type="ECO:0000259" key="5">
    <source>
        <dbReference type="PROSITE" id="PS51349"/>
    </source>
</evidence>
<organism evidence="6 7">
    <name type="scientific">Acetobacter oeni</name>
    <dbReference type="NCBI Taxonomy" id="304077"/>
    <lineage>
        <taxon>Bacteria</taxon>
        <taxon>Pseudomonadati</taxon>
        <taxon>Pseudomonadota</taxon>
        <taxon>Alphaproteobacteria</taxon>
        <taxon>Acetobacterales</taxon>
        <taxon>Acetobacteraceae</taxon>
        <taxon>Acetobacter</taxon>
    </lineage>
</organism>
<keyword evidence="7" id="KW-1185">Reference proteome</keyword>
<dbReference type="Proteomes" id="UP000321746">
    <property type="component" value="Unassembled WGS sequence"/>
</dbReference>
<dbReference type="PANTHER" id="PTHR10578">
    <property type="entry name" value="S -2-HYDROXY-ACID OXIDASE-RELATED"/>
    <property type="match status" value="1"/>
</dbReference>
<dbReference type="InterPro" id="IPR000262">
    <property type="entry name" value="FMN-dep_DH"/>
</dbReference>
<evidence type="ECO:0000256" key="2">
    <source>
        <dbReference type="ARBA" id="ARBA00022630"/>
    </source>
</evidence>
<sequence>MGVSTFSIAPMEKIASTGAGLLAQIYVLRDRAITRDMLARAAGCGIKSIIVTVDTAITPIRERDIRNGFRHLSRPTLSQMLGLAGRPAWLAGLAGGSIPTVGNIDRYTTSRGVMAQARDVAAQIDPTLNRDDLAWLRENWTGQLIVKGIMHPDDAVQAVDAGADGIIVSNHGGRLDSGIRRGGEVVTALALGATAVAIGRPWAWALAAGGAPGVGAALDTLAQEIRDVMALAGLCDIEAIRTAGRDMLWKF</sequence>
<evidence type="ECO:0000256" key="1">
    <source>
        <dbReference type="ARBA" id="ARBA00001917"/>
    </source>
</evidence>
<dbReference type="PROSITE" id="PS51349">
    <property type="entry name" value="FMN_HYDROXY_ACID_DH_2"/>
    <property type="match status" value="1"/>
</dbReference>
<dbReference type="AlphaFoldDB" id="A0A511XPK4"/>
<evidence type="ECO:0000313" key="6">
    <source>
        <dbReference type="EMBL" id="GEN64834.1"/>
    </source>
</evidence>
<comment type="caution">
    <text evidence="6">The sequence shown here is derived from an EMBL/GenBank/DDBJ whole genome shotgun (WGS) entry which is preliminary data.</text>
</comment>
<keyword evidence="2" id="KW-0285">Flavoprotein</keyword>
<dbReference type="InterPro" id="IPR037396">
    <property type="entry name" value="FMN_HAD"/>
</dbReference>
<proteinExistence type="predicted"/>
<dbReference type="SUPFAM" id="SSF51395">
    <property type="entry name" value="FMN-linked oxidoreductases"/>
    <property type="match status" value="1"/>
</dbReference>
<evidence type="ECO:0000256" key="4">
    <source>
        <dbReference type="ARBA" id="ARBA00023002"/>
    </source>
</evidence>
<dbReference type="RefSeq" id="WP_146892015.1">
    <property type="nucleotide sequence ID" value="NZ_JACIDL010000038.1"/>
</dbReference>
<protein>
    <recommendedName>
        <fullName evidence="5">FMN hydroxy acid dehydrogenase domain-containing protein</fullName>
    </recommendedName>
</protein>
<reference evidence="6 7" key="1">
    <citation type="submission" date="2019-07" db="EMBL/GenBank/DDBJ databases">
        <title>Whole genome shotgun sequence of Acetobacter oeni NBRC 105207.</title>
        <authorList>
            <person name="Hosoyama A."/>
            <person name="Uohara A."/>
            <person name="Ohji S."/>
            <person name="Ichikawa N."/>
        </authorList>
    </citation>
    <scope>NUCLEOTIDE SEQUENCE [LARGE SCALE GENOMIC DNA]</scope>
    <source>
        <strain evidence="6 7">NBRC 105207</strain>
    </source>
</reference>
<dbReference type="Pfam" id="PF01070">
    <property type="entry name" value="FMN_dh"/>
    <property type="match status" value="2"/>
</dbReference>
<dbReference type="InterPro" id="IPR013785">
    <property type="entry name" value="Aldolase_TIM"/>
</dbReference>
<dbReference type="Gene3D" id="3.20.20.70">
    <property type="entry name" value="Aldolase class I"/>
    <property type="match status" value="2"/>
</dbReference>
<keyword evidence="4" id="KW-0560">Oxidoreductase</keyword>
<dbReference type="PANTHER" id="PTHR10578:SF107">
    <property type="entry name" value="2-HYDROXYACID OXIDASE 1"/>
    <property type="match status" value="1"/>
</dbReference>
<dbReference type="EMBL" id="BJYG01000056">
    <property type="protein sequence ID" value="GEN64834.1"/>
    <property type="molecule type" value="Genomic_DNA"/>
</dbReference>
<evidence type="ECO:0000256" key="3">
    <source>
        <dbReference type="ARBA" id="ARBA00022643"/>
    </source>
</evidence>
<dbReference type="OrthoDB" id="9770452at2"/>
<dbReference type="GO" id="GO:0016491">
    <property type="term" value="F:oxidoreductase activity"/>
    <property type="evidence" value="ECO:0007669"/>
    <property type="project" value="UniProtKB-KW"/>
</dbReference>
<keyword evidence="3" id="KW-0288">FMN</keyword>
<comment type="cofactor">
    <cofactor evidence="1">
        <name>FMN</name>
        <dbReference type="ChEBI" id="CHEBI:58210"/>
    </cofactor>
</comment>
<name>A0A511XPK4_9PROT</name>
<feature type="domain" description="FMN hydroxy acid dehydrogenase" evidence="5">
    <location>
        <begin position="1"/>
        <end position="250"/>
    </location>
</feature>
<gene>
    <name evidence="6" type="ORF">AOE01nite_30580</name>
</gene>